<feature type="region of interest" description="Disordered" evidence="2">
    <location>
        <begin position="990"/>
        <end position="1021"/>
    </location>
</feature>
<dbReference type="OrthoDB" id="206339at2759"/>
<sequence length="1021" mass="116183">MATTTLAHIQGAAPSAEDAHLTRTEFRQSLFDKLRGSGIEGKLKAQLRQSLVSELRRHAALPTSSPSSLLARAIDSLIADYLKRRGSEFTLSVFLPESNLNSADAILGEVDVLRVLHVDVGTATLVKEFRKRVEAYPPEAPTIVKLLESVSQVLDISVLEKECQTNMDDVEILDSELRRIHNSINPLTAHRLNESLEQRIHAFQQSLELRLSNDKDQEIRQFKELELAKIRVEERARYQSEISVFRADFERRLVEERGKQGENEEAMRKWVSEREKELERGNIELRQKVLEEQNRVSLTDQKVRAEMESRLRSFELENDRLKKSCQEYEGLAKEYEREREREREREQEIRAGMERDHAEAVASVRVEKAKIDAEKAILSERTKILQRQLQEVNEAQTEMQDLRDQVKSLRNLLRDAQRERDDALFLTRDLKLQVNSQTTGSALEFEIHSLKTQLLEAEQISARRQDEYQNLLKSFMAPQNELQKEVNKLRKSESRWQRECQDLVAKLDLELNRNEELQQKLEEEILKNKELKRDISEFKLLLHRIQTTQEGLVIGDTLKSYSRMDIIPNPLDLLSRPVSPYRNLDRYIPPQLPVHKPGQDSPPRGMSFPRQQQQQPEVKTESLYASPKHFTDAWDQGTRKIEGVAYRAGLGALGFFDEGERRTDGAGMGSVLPDVSGVVGKSFYDEVLESLSEEKSVDGVEVKPKQETVTNEGGSAPSKPVNTPGAPTPKPQDLKLEQPSQPESVKSHKLQARDELPPFTAPKPAQSVEEIRKNLAETIQSIREESNLVVAAEGKAPEMKEQAQPIQPTFQELLKQEKEEEERQLAERRRAQEAAEYERRRQDRERRDQELEELERKSIVVQADALEESRREKEKARLAGIRARDAEQSRQSAVNRSSGSLFQKKGESELESSKSTSSGSGSLGGGPGNKSEDTELKILNDFEADPMMQKYMAIVKEKREKEQAVGSSAAAQDEKASKILSALENTSLISTDESNGKILSGETMDDISAPSSSEDVLDDPW</sequence>
<dbReference type="GO" id="GO:0036064">
    <property type="term" value="C:ciliary basal body"/>
    <property type="evidence" value="ECO:0007669"/>
    <property type="project" value="TreeGrafter"/>
</dbReference>
<accession>A0A1Y2B628</accession>
<dbReference type="PROSITE" id="PS50896">
    <property type="entry name" value="LISH"/>
    <property type="match status" value="1"/>
</dbReference>
<feature type="region of interest" description="Disordered" evidence="2">
    <location>
        <begin position="693"/>
        <end position="772"/>
    </location>
</feature>
<dbReference type="PANTHER" id="PTHR39063:SF1">
    <property type="entry name" value="OFD1 CENTRIOLE AND CENTRIOLAR SATELLITE PROTEIN"/>
    <property type="match status" value="1"/>
</dbReference>
<dbReference type="Proteomes" id="UP000193642">
    <property type="component" value="Unassembled WGS sequence"/>
</dbReference>
<feature type="compositionally biased region" description="Basic and acidic residues" evidence="2">
    <location>
        <begin position="867"/>
        <end position="888"/>
    </location>
</feature>
<dbReference type="GO" id="GO:0005576">
    <property type="term" value="C:extracellular region"/>
    <property type="evidence" value="ECO:0007669"/>
    <property type="project" value="GOC"/>
</dbReference>
<dbReference type="GO" id="GO:0060287">
    <property type="term" value="P:epithelial cilium movement involved in determination of left/right asymmetry"/>
    <property type="evidence" value="ECO:0007669"/>
    <property type="project" value="TreeGrafter"/>
</dbReference>
<feature type="region of interest" description="Disordered" evidence="2">
    <location>
        <begin position="817"/>
        <end position="941"/>
    </location>
</feature>
<feature type="coiled-coil region" evidence="1">
    <location>
        <begin position="479"/>
        <end position="541"/>
    </location>
</feature>
<feature type="compositionally biased region" description="Basic and acidic residues" evidence="2">
    <location>
        <begin position="930"/>
        <end position="940"/>
    </location>
</feature>
<feature type="region of interest" description="Disordered" evidence="2">
    <location>
        <begin position="588"/>
        <end position="621"/>
    </location>
</feature>
<dbReference type="EMBL" id="MCGO01000084">
    <property type="protein sequence ID" value="ORY30146.1"/>
    <property type="molecule type" value="Genomic_DNA"/>
</dbReference>
<proteinExistence type="predicted"/>
<organism evidence="3 4">
    <name type="scientific">Rhizoclosmatium globosum</name>
    <dbReference type="NCBI Taxonomy" id="329046"/>
    <lineage>
        <taxon>Eukaryota</taxon>
        <taxon>Fungi</taxon>
        <taxon>Fungi incertae sedis</taxon>
        <taxon>Chytridiomycota</taxon>
        <taxon>Chytridiomycota incertae sedis</taxon>
        <taxon>Chytridiomycetes</taxon>
        <taxon>Chytridiales</taxon>
        <taxon>Chytriomycetaceae</taxon>
        <taxon>Rhizoclosmatium</taxon>
    </lineage>
</organism>
<name>A0A1Y2B628_9FUNG</name>
<gene>
    <name evidence="3" type="ORF">BCR33DRAFT_857481</name>
</gene>
<feature type="coiled-coil region" evidence="1">
    <location>
        <begin position="304"/>
        <end position="419"/>
    </location>
</feature>
<comment type="caution">
    <text evidence="3">The sequence shown here is derived from an EMBL/GenBank/DDBJ whole genome shotgun (WGS) entry which is preliminary data.</text>
</comment>
<evidence type="ECO:0000256" key="2">
    <source>
        <dbReference type="SAM" id="MobiDB-lite"/>
    </source>
</evidence>
<reference evidence="3 4" key="1">
    <citation type="submission" date="2016-07" db="EMBL/GenBank/DDBJ databases">
        <title>Pervasive Adenine N6-methylation of Active Genes in Fungi.</title>
        <authorList>
            <consortium name="DOE Joint Genome Institute"/>
            <person name="Mondo S.J."/>
            <person name="Dannebaum R.O."/>
            <person name="Kuo R.C."/>
            <person name="Labutti K."/>
            <person name="Haridas S."/>
            <person name="Kuo A."/>
            <person name="Salamov A."/>
            <person name="Ahrendt S.R."/>
            <person name="Lipzen A."/>
            <person name="Sullivan W."/>
            <person name="Andreopoulos W.B."/>
            <person name="Clum A."/>
            <person name="Lindquist E."/>
            <person name="Daum C."/>
            <person name="Ramamoorthy G.K."/>
            <person name="Gryganskyi A."/>
            <person name="Culley D."/>
            <person name="Magnuson J.K."/>
            <person name="James T.Y."/>
            <person name="O'Malley M.A."/>
            <person name="Stajich J.E."/>
            <person name="Spatafora J.W."/>
            <person name="Visel A."/>
            <person name="Grigoriev I.V."/>
        </authorList>
    </citation>
    <scope>NUCLEOTIDE SEQUENCE [LARGE SCALE GENOMIC DNA]</scope>
    <source>
        <strain evidence="3 4">JEL800</strain>
    </source>
</reference>
<evidence type="ECO:0000313" key="4">
    <source>
        <dbReference type="Proteomes" id="UP000193642"/>
    </source>
</evidence>
<evidence type="ECO:0000313" key="3">
    <source>
        <dbReference type="EMBL" id="ORY30146.1"/>
    </source>
</evidence>
<dbReference type="InterPro" id="IPR055289">
    <property type="entry name" value="OFD1"/>
</dbReference>
<dbReference type="PANTHER" id="PTHR39063">
    <property type="entry name" value="ORAL-FACIAL-DIGITAL SYNDROME 1 PROTEIN HOMOLOG"/>
    <property type="match status" value="1"/>
</dbReference>
<dbReference type="InterPro" id="IPR006594">
    <property type="entry name" value="LisH"/>
</dbReference>
<dbReference type="STRING" id="329046.A0A1Y2B628"/>
<feature type="compositionally biased region" description="Polar residues" evidence="2">
    <location>
        <begin position="889"/>
        <end position="901"/>
    </location>
</feature>
<feature type="compositionally biased region" description="Basic and acidic residues" evidence="2">
    <location>
        <begin position="693"/>
        <end position="706"/>
    </location>
</feature>
<dbReference type="Pfam" id="PF16045">
    <property type="entry name" value="LisH_2"/>
    <property type="match status" value="1"/>
</dbReference>
<evidence type="ECO:0000256" key="1">
    <source>
        <dbReference type="SAM" id="Coils"/>
    </source>
</evidence>
<keyword evidence="4" id="KW-1185">Reference proteome</keyword>
<feature type="compositionally biased region" description="Basic and acidic residues" evidence="2">
    <location>
        <begin position="817"/>
        <end position="858"/>
    </location>
</feature>
<keyword evidence="1" id="KW-0175">Coiled coil</keyword>
<protein>
    <submittedName>
        <fullName evidence="3">Uncharacterized protein</fullName>
    </submittedName>
</protein>
<dbReference type="AlphaFoldDB" id="A0A1Y2B628"/>